<dbReference type="Proteomes" id="UP000663846">
    <property type="component" value="Unassembled WGS sequence"/>
</dbReference>
<protein>
    <submittedName>
        <fullName evidence="1">Uncharacterized protein</fullName>
    </submittedName>
</protein>
<evidence type="ECO:0000313" key="1">
    <source>
        <dbReference type="EMBL" id="CAE6442230.1"/>
    </source>
</evidence>
<evidence type="ECO:0000313" key="2">
    <source>
        <dbReference type="Proteomes" id="UP000663846"/>
    </source>
</evidence>
<accession>A0A8H3AWL5</accession>
<reference evidence="1" key="1">
    <citation type="submission" date="2021-01" db="EMBL/GenBank/DDBJ databases">
        <authorList>
            <person name="Kaushik A."/>
        </authorList>
    </citation>
    <scope>NUCLEOTIDE SEQUENCE</scope>
    <source>
        <strain evidence="1">AG1-1C</strain>
    </source>
</reference>
<name>A0A8H3AWL5_9AGAM</name>
<proteinExistence type="predicted"/>
<organism evidence="1 2">
    <name type="scientific">Rhizoctonia solani</name>
    <dbReference type="NCBI Taxonomy" id="456999"/>
    <lineage>
        <taxon>Eukaryota</taxon>
        <taxon>Fungi</taxon>
        <taxon>Dikarya</taxon>
        <taxon>Basidiomycota</taxon>
        <taxon>Agaricomycotina</taxon>
        <taxon>Agaricomycetes</taxon>
        <taxon>Cantharellales</taxon>
        <taxon>Ceratobasidiaceae</taxon>
        <taxon>Rhizoctonia</taxon>
    </lineage>
</organism>
<comment type="caution">
    <text evidence="1">The sequence shown here is derived from an EMBL/GenBank/DDBJ whole genome shotgun (WGS) entry which is preliminary data.</text>
</comment>
<dbReference type="EMBL" id="CAJMWS010000406">
    <property type="protein sequence ID" value="CAE6442230.1"/>
    <property type="molecule type" value="Genomic_DNA"/>
</dbReference>
<sequence>MGKMRFYQPRSSNKGTSSKHWYHANFGFPIEVFAIQPEIDLLVLVEGILVRAEDILDDFLGTFRISHMTYRLHFRTMSTNDPHWLARLPTLDTGLATQSGLGSSEVIISLNGRMVMLQPNATHPKSRNTPVVWDWVEGIEKFRLSVPLHRHSLLTTYSSYLLSEDYLAVSFPAESRLPSSAKLGHLAIYHLSSKGGTVDCVASFDLPSLFNQYATNASWAIEIGFGPAKLPWTSYWSTRSKYDPRIYDISPQNRSFYLKIDLSIDPPFNPLLPGSVGILHSLLGVPVQLIFSYLENRLDNKLLIIPWHDWGANLSWINSGSGVIPRFNPTLGMRFIAEYFSHYPTLPGPGGREESTFDRLVILDFDPQRLKFARLTEGELAFQSNHSPHLENETTDQESTIPLNYGWQLVLETPVNPDLCHRKISLKTNLPELIWLIPLMADDEQNPP</sequence>
<dbReference type="AlphaFoldDB" id="A0A8H3AWL5"/>
<gene>
    <name evidence="1" type="ORF">RDB_LOCUS131711</name>
</gene>